<dbReference type="RefSeq" id="WP_247378355.1">
    <property type="nucleotide sequence ID" value="NZ_JALLGV010000005.1"/>
</dbReference>
<dbReference type="InterPro" id="IPR006311">
    <property type="entry name" value="TAT_signal"/>
</dbReference>
<dbReference type="InterPro" id="IPR027056">
    <property type="entry name" value="Gluconate_2DH_su3"/>
</dbReference>
<dbReference type="NCBIfam" id="TIGR01409">
    <property type="entry name" value="TAT_signal_seq"/>
    <property type="match status" value="1"/>
</dbReference>
<proteinExistence type="predicted"/>
<dbReference type="InterPro" id="IPR019546">
    <property type="entry name" value="TAT_signal_bac_arc"/>
</dbReference>
<keyword evidence="3" id="KW-1185">Reference proteome</keyword>
<evidence type="ECO:0000313" key="2">
    <source>
        <dbReference type="EMBL" id="MFD1588699.1"/>
    </source>
</evidence>
<evidence type="ECO:0000313" key="3">
    <source>
        <dbReference type="Proteomes" id="UP001597119"/>
    </source>
</evidence>
<dbReference type="AlphaFoldDB" id="A0ABD6CF77"/>
<comment type="caution">
    <text evidence="2">The sequence shown here is derived from an EMBL/GenBank/DDBJ whole genome shotgun (WGS) entry which is preliminary data.</text>
</comment>
<dbReference type="PROSITE" id="PS51318">
    <property type="entry name" value="TAT"/>
    <property type="match status" value="1"/>
</dbReference>
<organism evidence="2 3">
    <name type="scientific">Halorientalis brevis</name>
    <dbReference type="NCBI Taxonomy" id="1126241"/>
    <lineage>
        <taxon>Archaea</taxon>
        <taxon>Methanobacteriati</taxon>
        <taxon>Methanobacteriota</taxon>
        <taxon>Stenosarchaea group</taxon>
        <taxon>Halobacteria</taxon>
        <taxon>Halobacteriales</taxon>
        <taxon>Haloarculaceae</taxon>
        <taxon>Halorientalis</taxon>
    </lineage>
</organism>
<dbReference type="Pfam" id="PF13618">
    <property type="entry name" value="Gluconate_2-dh3"/>
    <property type="match status" value="1"/>
</dbReference>
<protein>
    <submittedName>
        <fullName evidence="2">Gluconate 2-dehydrogenase subunit 3 family protein</fullName>
    </submittedName>
</protein>
<sequence length="201" mass="21220">MTNEETDATLTRRDAIRALAAAGVTAGGGALLVSADDDREANDDAATTVPGSETDAAENALGEHELSTMVAIADVVYPTAVDNVAAFVEQYLRGRVADDPDRAAELTDAVEYLDGYAETWYDASTFRSLSPEIRAETLDRMGADTVSPDPDGGNVQRVRYYCINDLLFALYASPTGGKLVGIENPQGHPGGATSYRAGPRS</sequence>
<feature type="region of interest" description="Disordered" evidence="1">
    <location>
        <begin position="182"/>
        <end position="201"/>
    </location>
</feature>
<name>A0ABD6CF77_9EURY</name>
<dbReference type="EMBL" id="JBHUDJ010000014">
    <property type="protein sequence ID" value="MFD1588699.1"/>
    <property type="molecule type" value="Genomic_DNA"/>
</dbReference>
<reference evidence="2 3" key="1">
    <citation type="journal article" date="2019" name="Int. J. Syst. Evol. Microbiol.">
        <title>The Global Catalogue of Microorganisms (GCM) 10K type strain sequencing project: providing services to taxonomists for standard genome sequencing and annotation.</title>
        <authorList>
            <consortium name="The Broad Institute Genomics Platform"/>
            <consortium name="The Broad Institute Genome Sequencing Center for Infectious Disease"/>
            <person name="Wu L."/>
            <person name="Ma J."/>
        </authorList>
    </citation>
    <scope>NUCLEOTIDE SEQUENCE [LARGE SCALE GENOMIC DNA]</scope>
    <source>
        <strain evidence="2 3">CGMCC 1.12125</strain>
    </source>
</reference>
<accession>A0ABD6CF77</accession>
<gene>
    <name evidence="2" type="ORF">ACFR9U_17105</name>
</gene>
<dbReference type="Proteomes" id="UP001597119">
    <property type="component" value="Unassembled WGS sequence"/>
</dbReference>
<evidence type="ECO:0000256" key="1">
    <source>
        <dbReference type="SAM" id="MobiDB-lite"/>
    </source>
</evidence>